<reference evidence="2 3" key="1">
    <citation type="journal article" date="2016" name="Nat. Commun.">
        <title>Thousands of microbial genomes shed light on interconnected biogeochemical processes in an aquifer system.</title>
        <authorList>
            <person name="Anantharaman K."/>
            <person name="Brown C.T."/>
            <person name="Hug L.A."/>
            <person name="Sharon I."/>
            <person name="Castelle C.J."/>
            <person name="Probst A.J."/>
            <person name="Thomas B.C."/>
            <person name="Singh A."/>
            <person name="Wilkins M.J."/>
            <person name="Karaoz U."/>
            <person name="Brodie E.L."/>
            <person name="Williams K.H."/>
            <person name="Hubbard S.S."/>
            <person name="Banfield J.F."/>
        </authorList>
    </citation>
    <scope>NUCLEOTIDE SEQUENCE [LARGE SCALE GENOMIC DNA]</scope>
</reference>
<evidence type="ECO:0000313" key="2">
    <source>
        <dbReference type="EMBL" id="OGZ27355.1"/>
    </source>
</evidence>
<dbReference type="AlphaFoldDB" id="A0A1G2ENI4"/>
<name>A0A1G2ENI4_9BACT</name>
<gene>
    <name evidence="2" type="ORF">A2365_00265</name>
</gene>
<comment type="caution">
    <text evidence="2">The sequence shown here is derived from an EMBL/GenBank/DDBJ whole genome shotgun (WGS) entry which is preliminary data.</text>
</comment>
<evidence type="ECO:0000256" key="1">
    <source>
        <dbReference type="SAM" id="Phobius"/>
    </source>
</evidence>
<protein>
    <recommendedName>
        <fullName evidence="4">Band 7 domain-containing protein</fullName>
    </recommendedName>
</protein>
<sequence length="418" mass="46549">MDSFWKQKMFWVWVVLVVFLAIFVPIIVTRVFGFTVQNIVDIFPLDLDGVSEKTKEELIKKQEQHVSLLALAILLFVGFLAIWYRTQKHFIKMLLVWVISVYLLYLLIAEITINQLAIFSLVWLVAQAMTVYLLYRWGRINFDQCGSVEKPAQAVVVRLGKDIKAVGPGLYFTLRPLDRLWKFPTATVGATYNVTDGVYSRADGTISSQPITGNVSFHFTPPDINTPYNVRGQSKTGGEILRQMFRNLPAGDFVGKGAKEAFVRFFKLLDPTILGGFRQAMIVRNSDECRHDKAGIERDMKVYVSTEDGNPLAVWMIPMDLVDFEVKPKIPDAMEEAYMAPEIAAKKAEASKKEADAIKRKLVAVGLGGGDPDAFILVDGLGGGKGPSAENVFYATMAASSMRQGGGSRFGVFNPKKP</sequence>
<proteinExistence type="predicted"/>
<dbReference type="EMBL" id="MHMM01000007">
    <property type="protein sequence ID" value="OGZ27355.1"/>
    <property type="molecule type" value="Genomic_DNA"/>
</dbReference>
<keyword evidence="1" id="KW-1133">Transmembrane helix</keyword>
<organism evidence="2 3">
    <name type="scientific">Candidatus Nealsonbacteria bacterium RIFOXYB1_FULL_40_15</name>
    <dbReference type="NCBI Taxonomy" id="1801677"/>
    <lineage>
        <taxon>Bacteria</taxon>
        <taxon>Candidatus Nealsoniibacteriota</taxon>
    </lineage>
</organism>
<feature type="transmembrane region" description="Helical" evidence="1">
    <location>
        <begin position="12"/>
        <end position="32"/>
    </location>
</feature>
<accession>A0A1G2ENI4</accession>
<feature type="transmembrane region" description="Helical" evidence="1">
    <location>
        <begin position="66"/>
        <end position="84"/>
    </location>
</feature>
<evidence type="ECO:0000313" key="3">
    <source>
        <dbReference type="Proteomes" id="UP000177740"/>
    </source>
</evidence>
<dbReference type="Proteomes" id="UP000177740">
    <property type="component" value="Unassembled WGS sequence"/>
</dbReference>
<feature type="transmembrane region" description="Helical" evidence="1">
    <location>
        <begin position="90"/>
        <end position="109"/>
    </location>
</feature>
<keyword evidence="1" id="KW-0812">Transmembrane</keyword>
<feature type="transmembrane region" description="Helical" evidence="1">
    <location>
        <begin position="116"/>
        <end position="135"/>
    </location>
</feature>
<evidence type="ECO:0008006" key="4">
    <source>
        <dbReference type="Google" id="ProtNLM"/>
    </source>
</evidence>
<keyword evidence="1" id="KW-0472">Membrane</keyword>